<evidence type="ECO:0000313" key="2">
    <source>
        <dbReference type="EMBL" id="CAB1437945.1"/>
    </source>
</evidence>
<dbReference type="AlphaFoldDB" id="A0A9N7UW23"/>
<accession>A0A9N7UW23</accession>
<dbReference type="Proteomes" id="UP001153269">
    <property type="component" value="Unassembled WGS sequence"/>
</dbReference>
<dbReference type="EMBL" id="CADEAL010002090">
    <property type="protein sequence ID" value="CAB1437945.1"/>
    <property type="molecule type" value="Genomic_DNA"/>
</dbReference>
<proteinExistence type="predicted"/>
<reference evidence="2" key="1">
    <citation type="submission" date="2020-03" db="EMBL/GenBank/DDBJ databases">
        <authorList>
            <person name="Weist P."/>
        </authorList>
    </citation>
    <scope>NUCLEOTIDE SEQUENCE</scope>
</reference>
<gene>
    <name evidence="2" type="ORF">PLEPLA_LOCUS25925</name>
</gene>
<organism evidence="2 3">
    <name type="scientific">Pleuronectes platessa</name>
    <name type="common">European plaice</name>
    <dbReference type="NCBI Taxonomy" id="8262"/>
    <lineage>
        <taxon>Eukaryota</taxon>
        <taxon>Metazoa</taxon>
        <taxon>Chordata</taxon>
        <taxon>Craniata</taxon>
        <taxon>Vertebrata</taxon>
        <taxon>Euteleostomi</taxon>
        <taxon>Actinopterygii</taxon>
        <taxon>Neopterygii</taxon>
        <taxon>Teleostei</taxon>
        <taxon>Neoteleostei</taxon>
        <taxon>Acanthomorphata</taxon>
        <taxon>Carangaria</taxon>
        <taxon>Pleuronectiformes</taxon>
        <taxon>Pleuronectoidei</taxon>
        <taxon>Pleuronectidae</taxon>
        <taxon>Pleuronectes</taxon>
    </lineage>
</organism>
<name>A0A9N7UW23_PLEPL</name>
<keyword evidence="3" id="KW-1185">Reference proteome</keyword>
<feature type="region of interest" description="Disordered" evidence="1">
    <location>
        <begin position="47"/>
        <end position="74"/>
    </location>
</feature>
<protein>
    <submittedName>
        <fullName evidence="2">Uncharacterized protein</fullName>
    </submittedName>
</protein>
<evidence type="ECO:0000313" key="3">
    <source>
        <dbReference type="Proteomes" id="UP001153269"/>
    </source>
</evidence>
<dbReference type="PROSITE" id="PS51257">
    <property type="entry name" value="PROKAR_LIPOPROTEIN"/>
    <property type="match status" value="1"/>
</dbReference>
<sequence length="74" mass="8138">MRMELTLTTPHTLTPLSTSCQDFSVVWSRASAAVMFRNSLKMLLTGGKANRKSRSSDKNHTVELSCSRAAPPDL</sequence>
<comment type="caution">
    <text evidence="2">The sequence shown here is derived from an EMBL/GenBank/DDBJ whole genome shotgun (WGS) entry which is preliminary data.</text>
</comment>
<evidence type="ECO:0000256" key="1">
    <source>
        <dbReference type="SAM" id="MobiDB-lite"/>
    </source>
</evidence>